<protein>
    <submittedName>
        <fullName evidence="1">Uncharacterized protein</fullName>
    </submittedName>
</protein>
<dbReference type="EMBL" id="BMAO01001956">
    <property type="protein sequence ID" value="GFQ77126.1"/>
    <property type="molecule type" value="Genomic_DNA"/>
</dbReference>
<evidence type="ECO:0000313" key="2">
    <source>
        <dbReference type="Proteomes" id="UP000887116"/>
    </source>
</evidence>
<sequence length="127" mass="14870">MRTTYFEVSHRKSLEGEVVEAPVLGFSCRCETFQCIQQCSKGSWKEIQSDLERFWISLELEEYKTEKSCAMCPEEFHSGEYWELSRATIPYSNRREVNKKRIACHELCGIRIELLMDLAGKSCLPEF</sequence>
<evidence type="ECO:0000313" key="1">
    <source>
        <dbReference type="EMBL" id="GFQ77126.1"/>
    </source>
</evidence>
<organism evidence="1 2">
    <name type="scientific">Trichonephila clavata</name>
    <name type="common">Joro spider</name>
    <name type="synonym">Nephila clavata</name>
    <dbReference type="NCBI Taxonomy" id="2740835"/>
    <lineage>
        <taxon>Eukaryota</taxon>
        <taxon>Metazoa</taxon>
        <taxon>Ecdysozoa</taxon>
        <taxon>Arthropoda</taxon>
        <taxon>Chelicerata</taxon>
        <taxon>Arachnida</taxon>
        <taxon>Araneae</taxon>
        <taxon>Araneomorphae</taxon>
        <taxon>Entelegynae</taxon>
        <taxon>Araneoidea</taxon>
        <taxon>Nephilidae</taxon>
        <taxon>Trichonephila</taxon>
    </lineage>
</organism>
<accession>A0A8X6FE75</accession>
<proteinExistence type="predicted"/>
<name>A0A8X6FE75_TRICU</name>
<dbReference type="AlphaFoldDB" id="A0A8X6FE75"/>
<comment type="caution">
    <text evidence="1">The sequence shown here is derived from an EMBL/GenBank/DDBJ whole genome shotgun (WGS) entry which is preliminary data.</text>
</comment>
<dbReference type="Proteomes" id="UP000887116">
    <property type="component" value="Unassembled WGS sequence"/>
</dbReference>
<gene>
    <name evidence="1" type="ORF">TNCT_415761</name>
</gene>
<reference evidence="1" key="1">
    <citation type="submission" date="2020-07" db="EMBL/GenBank/DDBJ databases">
        <title>Multicomponent nature underlies the extraordinary mechanical properties of spider dragline silk.</title>
        <authorList>
            <person name="Kono N."/>
            <person name="Nakamura H."/>
            <person name="Mori M."/>
            <person name="Yoshida Y."/>
            <person name="Ohtoshi R."/>
            <person name="Malay A.D."/>
            <person name="Moran D.A.P."/>
            <person name="Tomita M."/>
            <person name="Numata K."/>
            <person name="Arakawa K."/>
        </authorList>
    </citation>
    <scope>NUCLEOTIDE SEQUENCE</scope>
</reference>
<keyword evidence="2" id="KW-1185">Reference proteome</keyword>